<dbReference type="GO" id="GO:0000981">
    <property type="term" value="F:DNA-binding transcription factor activity, RNA polymerase II-specific"/>
    <property type="evidence" value="ECO:0007669"/>
    <property type="project" value="TreeGrafter"/>
</dbReference>
<feature type="domain" description="C2H2-type" evidence="13">
    <location>
        <begin position="296"/>
        <end position="323"/>
    </location>
</feature>
<comment type="subcellular location">
    <subcellularLocation>
        <location evidence="1">Nucleus</location>
    </subcellularLocation>
</comment>
<keyword evidence="5 11" id="KW-0863">Zinc-finger</keyword>
<reference evidence="14" key="1">
    <citation type="submission" date="2023-08" db="EMBL/GenBank/DDBJ databases">
        <authorList>
            <person name="Alioto T."/>
            <person name="Alioto T."/>
            <person name="Gomez Garrido J."/>
        </authorList>
    </citation>
    <scope>NUCLEOTIDE SEQUENCE</scope>
</reference>
<feature type="domain" description="C2H2-type" evidence="13">
    <location>
        <begin position="324"/>
        <end position="351"/>
    </location>
</feature>
<gene>
    <name evidence="14" type="ORF">XNOV1_A020017</name>
</gene>
<proteinExistence type="inferred from homology"/>
<dbReference type="FunFam" id="3.30.160.60:FF:000303">
    <property type="entry name" value="Zinc finger protein 41"/>
    <property type="match status" value="1"/>
</dbReference>
<protein>
    <submittedName>
        <fullName evidence="14">Uncharacterized protein LOC109989011</fullName>
    </submittedName>
</protein>
<dbReference type="Gene3D" id="3.30.160.60">
    <property type="entry name" value="Classic Zinc Finger"/>
    <property type="match status" value="7"/>
</dbReference>
<feature type="domain" description="C2H2-type" evidence="13">
    <location>
        <begin position="352"/>
        <end position="379"/>
    </location>
</feature>
<keyword evidence="6" id="KW-0862">Zinc</keyword>
<feature type="region of interest" description="Disordered" evidence="12">
    <location>
        <begin position="61"/>
        <end position="82"/>
    </location>
</feature>
<dbReference type="AlphaFoldDB" id="A0AAV1HDG9"/>
<name>A0AAV1HDG9_XYRNO</name>
<evidence type="ECO:0000256" key="3">
    <source>
        <dbReference type="ARBA" id="ARBA00022723"/>
    </source>
</evidence>
<comment type="similarity">
    <text evidence="2">Belongs to the krueppel C2H2-type zinc-finger protein family.</text>
</comment>
<feature type="region of interest" description="Disordered" evidence="12">
    <location>
        <begin position="162"/>
        <end position="206"/>
    </location>
</feature>
<feature type="domain" description="C2H2-type" evidence="13">
    <location>
        <begin position="240"/>
        <end position="267"/>
    </location>
</feature>
<evidence type="ECO:0000313" key="15">
    <source>
        <dbReference type="Proteomes" id="UP001178508"/>
    </source>
</evidence>
<keyword evidence="3" id="KW-0479">Metal-binding</keyword>
<evidence type="ECO:0000259" key="13">
    <source>
        <dbReference type="PROSITE" id="PS50157"/>
    </source>
</evidence>
<feature type="domain" description="C2H2-type" evidence="13">
    <location>
        <begin position="408"/>
        <end position="427"/>
    </location>
</feature>
<dbReference type="Pfam" id="PF00096">
    <property type="entry name" value="zf-C2H2"/>
    <property type="match status" value="6"/>
</dbReference>
<dbReference type="PROSITE" id="PS50157">
    <property type="entry name" value="ZINC_FINGER_C2H2_2"/>
    <property type="match status" value="7"/>
</dbReference>
<evidence type="ECO:0000256" key="1">
    <source>
        <dbReference type="ARBA" id="ARBA00004123"/>
    </source>
</evidence>
<evidence type="ECO:0000256" key="12">
    <source>
        <dbReference type="SAM" id="MobiDB-lite"/>
    </source>
</evidence>
<evidence type="ECO:0000256" key="11">
    <source>
        <dbReference type="PROSITE-ProRule" id="PRU00042"/>
    </source>
</evidence>
<feature type="domain" description="C2H2-type" evidence="13">
    <location>
        <begin position="268"/>
        <end position="295"/>
    </location>
</feature>
<evidence type="ECO:0000256" key="8">
    <source>
        <dbReference type="ARBA" id="ARBA00023125"/>
    </source>
</evidence>
<dbReference type="InterPro" id="IPR036236">
    <property type="entry name" value="Znf_C2H2_sf"/>
</dbReference>
<evidence type="ECO:0000256" key="9">
    <source>
        <dbReference type="ARBA" id="ARBA00023163"/>
    </source>
</evidence>
<dbReference type="PANTHER" id="PTHR23226">
    <property type="entry name" value="ZINC FINGER AND SCAN DOMAIN-CONTAINING"/>
    <property type="match status" value="1"/>
</dbReference>
<dbReference type="Proteomes" id="UP001178508">
    <property type="component" value="Chromosome 21"/>
</dbReference>
<evidence type="ECO:0000256" key="5">
    <source>
        <dbReference type="ARBA" id="ARBA00022771"/>
    </source>
</evidence>
<dbReference type="FunFam" id="3.30.160.60:FF:001370">
    <property type="entry name" value="Zinc finger protein"/>
    <property type="match status" value="1"/>
</dbReference>
<dbReference type="FunFam" id="3.30.160.60:FF:000358">
    <property type="entry name" value="zinc finger protein 24"/>
    <property type="match status" value="1"/>
</dbReference>
<dbReference type="FunFam" id="3.30.160.60:FF:000446">
    <property type="entry name" value="Zinc finger protein"/>
    <property type="match status" value="2"/>
</dbReference>
<dbReference type="PANTHER" id="PTHR23226:SF377">
    <property type="entry name" value="ZINC FINGER AND SCAN DOMAIN-CONTAINING PROTEIN 20"/>
    <property type="match status" value="1"/>
</dbReference>
<evidence type="ECO:0000256" key="2">
    <source>
        <dbReference type="ARBA" id="ARBA00006991"/>
    </source>
</evidence>
<evidence type="ECO:0000313" key="14">
    <source>
        <dbReference type="EMBL" id="CAJ1082824.1"/>
    </source>
</evidence>
<dbReference type="FunFam" id="3.30.160.60:FF:000295">
    <property type="entry name" value="zinc finger protein 19"/>
    <property type="match status" value="1"/>
</dbReference>
<evidence type="ECO:0000256" key="10">
    <source>
        <dbReference type="ARBA" id="ARBA00023242"/>
    </source>
</evidence>
<dbReference type="GO" id="GO:0005634">
    <property type="term" value="C:nucleus"/>
    <property type="evidence" value="ECO:0007669"/>
    <property type="project" value="UniProtKB-SubCell"/>
</dbReference>
<dbReference type="PROSITE" id="PS00028">
    <property type="entry name" value="ZINC_FINGER_C2H2_1"/>
    <property type="match status" value="6"/>
</dbReference>
<dbReference type="EMBL" id="OY660884">
    <property type="protein sequence ID" value="CAJ1082824.1"/>
    <property type="molecule type" value="Genomic_DNA"/>
</dbReference>
<keyword evidence="7" id="KW-0805">Transcription regulation</keyword>
<evidence type="ECO:0000256" key="7">
    <source>
        <dbReference type="ARBA" id="ARBA00023015"/>
    </source>
</evidence>
<keyword evidence="8" id="KW-0238">DNA-binding</keyword>
<dbReference type="SUPFAM" id="SSF57667">
    <property type="entry name" value="beta-beta-alpha zinc fingers"/>
    <property type="match status" value="4"/>
</dbReference>
<feature type="domain" description="C2H2-type" evidence="13">
    <location>
        <begin position="380"/>
        <end position="407"/>
    </location>
</feature>
<dbReference type="GO" id="GO:0008270">
    <property type="term" value="F:zinc ion binding"/>
    <property type="evidence" value="ECO:0007669"/>
    <property type="project" value="UniProtKB-KW"/>
</dbReference>
<keyword evidence="10" id="KW-0539">Nucleus</keyword>
<keyword evidence="4" id="KW-0677">Repeat</keyword>
<accession>A0AAV1HDG9</accession>
<evidence type="ECO:0000256" key="4">
    <source>
        <dbReference type="ARBA" id="ARBA00022737"/>
    </source>
</evidence>
<dbReference type="SMART" id="SM00355">
    <property type="entry name" value="ZnF_C2H2"/>
    <property type="match status" value="7"/>
</dbReference>
<organism evidence="14 15">
    <name type="scientific">Xyrichtys novacula</name>
    <name type="common">Pearly razorfish</name>
    <name type="synonym">Hemipteronotus novacula</name>
    <dbReference type="NCBI Taxonomy" id="13765"/>
    <lineage>
        <taxon>Eukaryota</taxon>
        <taxon>Metazoa</taxon>
        <taxon>Chordata</taxon>
        <taxon>Craniata</taxon>
        <taxon>Vertebrata</taxon>
        <taxon>Euteleostomi</taxon>
        <taxon>Actinopterygii</taxon>
        <taxon>Neopterygii</taxon>
        <taxon>Teleostei</taxon>
        <taxon>Neoteleostei</taxon>
        <taxon>Acanthomorphata</taxon>
        <taxon>Eupercaria</taxon>
        <taxon>Labriformes</taxon>
        <taxon>Labridae</taxon>
        <taxon>Xyrichtys</taxon>
    </lineage>
</organism>
<dbReference type="GO" id="GO:0000978">
    <property type="term" value="F:RNA polymerase II cis-regulatory region sequence-specific DNA binding"/>
    <property type="evidence" value="ECO:0007669"/>
    <property type="project" value="TreeGrafter"/>
</dbReference>
<dbReference type="InterPro" id="IPR013087">
    <property type="entry name" value="Znf_C2H2_type"/>
</dbReference>
<evidence type="ECO:0000256" key="6">
    <source>
        <dbReference type="ARBA" id="ARBA00022833"/>
    </source>
</evidence>
<keyword evidence="15" id="KW-1185">Reference proteome</keyword>
<keyword evidence="9" id="KW-0804">Transcription</keyword>
<sequence length="434" mass="49433">MSKVQMLRVFVNQRLSAAAEEIFELFERTILEYEEKLCGAKENQHKQKKTNYTTDIQQLLVGKEGDPPGQQERNSSLDQYGTPEPQIIKEEQEELWSSQEGEQLQGLKEAGVNMLIITPVPVKSEEEGDGEELQSSQLYENQTKKNIDTEFLKTEAGLADCAESEPDFNPDSYLRPISDGETSESETEAGLTTLENSEAPVGDGHVTEETSVSFSSCATKSGQKNEQHKNNRIQRNEKTFSCSVCSATFSTKEYLSVHMKYHTKEKKFSCSVCKKSFPRRVELRRHMRVHTGEKPFGCSVCGRCFSHKFNLYKHYQVHTGEKPFSCSFCGRNFARKSYLSRHLKVHRGEKPFSCSECTAVFLNKNDLVVHMRTHTGEKPFMCSVCGRRFTRSVTLKHHLMVHRGEKPFNCSVCDKRFTFRAGLIKHKCKGTVLS</sequence>